<dbReference type="InterPro" id="IPR026990">
    <property type="entry name" value="TnpW"/>
</dbReference>
<evidence type="ECO:0000313" key="2">
    <source>
        <dbReference type="Proteomes" id="UP000095495"/>
    </source>
</evidence>
<proteinExistence type="predicted"/>
<evidence type="ECO:0000313" key="1">
    <source>
        <dbReference type="EMBL" id="CUN10370.1"/>
    </source>
</evidence>
<dbReference type="Pfam" id="PF14202">
    <property type="entry name" value="TnpW"/>
    <property type="match status" value="1"/>
</dbReference>
<accession>A0A173U7D4</accession>
<dbReference type="EMBL" id="CYXV01000013">
    <property type="protein sequence ID" value="CUN10370.1"/>
    <property type="molecule type" value="Genomic_DNA"/>
</dbReference>
<sequence length="59" mass="6661">MQEEKTAENKANYIDGGNFKARIGNTTYLVGVFFNKAKKVTIEDRMKNLICQEVTAGNF</sequence>
<evidence type="ECO:0008006" key="3">
    <source>
        <dbReference type="Google" id="ProtNLM"/>
    </source>
</evidence>
<gene>
    <name evidence="1" type="ORF">ERS852420_02710</name>
</gene>
<dbReference type="RefSeq" id="WP_055263562.1">
    <property type="nucleotide sequence ID" value="NZ_CYXV01000013.1"/>
</dbReference>
<reference evidence="1 2" key="1">
    <citation type="submission" date="2015-09" db="EMBL/GenBank/DDBJ databases">
        <authorList>
            <consortium name="Pathogen Informatics"/>
        </authorList>
    </citation>
    <scope>NUCLEOTIDE SEQUENCE [LARGE SCALE GENOMIC DNA]</scope>
    <source>
        <strain evidence="1 2">2789STDY5608863</strain>
    </source>
</reference>
<protein>
    <recommendedName>
        <fullName evidence="3">Transposon-encoded protein TnpW</fullName>
    </recommendedName>
</protein>
<organism evidence="1 2">
    <name type="scientific">Roseburia faecis</name>
    <dbReference type="NCBI Taxonomy" id="301302"/>
    <lineage>
        <taxon>Bacteria</taxon>
        <taxon>Bacillati</taxon>
        <taxon>Bacillota</taxon>
        <taxon>Clostridia</taxon>
        <taxon>Lachnospirales</taxon>
        <taxon>Lachnospiraceae</taxon>
        <taxon>Roseburia</taxon>
    </lineage>
</organism>
<name>A0A173U7D4_9FIRM</name>
<dbReference type="AlphaFoldDB" id="A0A173U7D4"/>
<dbReference type="Proteomes" id="UP000095495">
    <property type="component" value="Unassembled WGS sequence"/>
</dbReference>